<dbReference type="STRING" id="500485.B6H791"/>
<dbReference type="GO" id="GO:0005737">
    <property type="term" value="C:cytoplasm"/>
    <property type="evidence" value="ECO:0007669"/>
    <property type="project" value="TreeGrafter"/>
</dbReference>
<dbReference type="PANTHER" id="PTHR28014:SF1">
    <property type="entry name" value="NEGATIVE REGULATOR OF RAS-CAMP PATHWAY"/>
    <property type="match status" value="1"/>
</dbReference>
<dbReference type="OMA" id="NGYHSKG"/>
<dbReference type="InterPro" id="IPR013860">
    <property type="entry name" value="AreA_GATA"/>
</dbReference>
<sequence>MPLTTPVLTVDADNIHKVDTANAQSLHGMWMVFSKCADYMDQGRRLENLSWRLWTRETFCVEPEKSNSTSALPLLRSEAGDLPELSASVESAASDQAERIEAHIKRPKFSDYRPAVVREDSLASLGRGKEKHITSLDLERMVLNIKEKKQLEPMPTVEPAAPVVDITPRPSTPTPTPPSVSTARQVPNFSVRPTPYPHESTESCSTTAPEGNESDTAQVNASDTSVSSSGILPSRPQLVKSTSIVRGFSPSHISSSFRSQPRLSIEPSPSRSATQLKPSPLKKKGGMFTLGGSGDDDESSFEERMVPQAGQENATGALKPKNNTDPTKKTASFSNQVSSHIIPNSKDISRSDEDAIETDDEVSESAIEDDEDSDWEDSITEGGESSVDEQGGMFQRVDSRPNLVSRRSMLTMMMHQPARMQGNAFRSSPALQRSRLTSPSGPSIPQSPPSNEEESLVMRGPDVPRSKPIVMNTNASQSMAHSPRTTRRNMLATELTESLRRHLLWERQQKSATANAFLKRRHTAHDMKNLQEYPGPKGPHKGVGPNQASAEADPNAADLGKNGSWTNYTTDYGPWEYHVKGW</sequence>
<evidence type="ECO:0000256" key="1">
    <source>
        <dbReference type="SAM" id="MobiDB-lite"/>
    </source>
</evidence>
<dbReference type="eggNOG" id="ENOG502SAS5">
    <property type="taxonomic scope" value="Eukaryota"/>
</dbReference>
<feature type="domain" description="DUF3295" evidence="3">
    <location>
        <begin position="80"/>
        <end position="582"/>
    </location>
</feature>
<dbReference type="GO" id="GO:0000122">
    <property type="term" value="P:negative regulation of transcription by RNA polymerase II"/>
    <property type="evidence" value="ECO:0007669"/>
    <property type="project" value="TreeGrafter"/>
</dbReference>
<dbReference type="EMBL" id="AM920431">
    <property type="protein sequence ID" value="CAP92890.1"/>
    <property type="molecule type" value="Genomic_DNA"/>
</dbReference>
<gene>
    <name evidence="4" type="ORF">Pc16g02200</name>
    <name evidence="4" type="ORF">PCH_Pc16g02200</name>
</gene>
<proteinExistence type="predicted"/>
<dbReference type="AlphaFoldDB" id="B6H791"/>
<evidence type="ECO:0000313" key="4">
    <source>
        <dbReference type="EMBL" id="CAP92890.1"/>
    </source>
</evidence>
<evidence type="ECO:0000313" key="5">
    <source>
        <dbReference type="Proteomes" id="UP000000724"/>
    </source>
</evidence>
<organism evidence="4 5">
    <name type="scientific">Penicillium rubens (strain ATCC 28089 / DSM 1075 / NRRL 1951 / Wisconsin 54-1255)</name>
    <name type="common">Penicillium chrysogenum</name>
    <dbReference type="NCBI Taxonomy" id="500485"/>
    <lineage>
        <taxon>Eukaryota</taxon>
        <taxon>Fungi</taxon>
        <taxon>Dikarya</taxon>
        <taxon>Ascomycota</taxon>
        <taxon>Pezizomycotina</taxon>
        <taxon>Eurotiomycetes</taxon>
        <taxon>Eurotiomycetidae</taxon>
        <taxon>Eurotiales</taxon>
        <taxon>Aspergillaceae</taxon>
        <taxon>Penicillium</taxon>
        <taxon>Penicillium chrysogenum species complex</taxon>
    </lineage>
</organism>
<evidence type="ECO:0000259" key="3">
    <source>
        <dbReference type="Pfam" id="PF11702"/>
    </source>
</evidence>
<feature type="compositionally biased region" description="Polar residues" evidence="1">
    <location>
        <begin position="471"/>
        <end position="480"/>
    </location>
</feature>
<feature type="domain" description="Nitrogen regulatory protein areA GATA-like" evidence="2">
    <location>
        <begin position="29"/>
        <end position="56"/>
    </location>
</feature>
<dbReference type="InterPro" id="IPR053043">
    <property type="entry name" value="Ras-cAMP_regulatory"/>
</dbReference>
<feature type="compositionally biased region" description="Polar residues" evidence="1">
    <location>
        <begin position="331"/>
        <end position="342"/>
    </location>
</feature>
<feature type="compositionally biased region" description="Polar residues" evidence="1">
    <location>
        <begin position="424"/>
        <end position="437"/>
    </location>
</feature>
<dbReference type="BioCyc" id="PCHR:PC16G02200-MONOMER"/>
<reference evidence="4 5" key="1">
    <citation type="journal article" date="2008" name="Nat. Biotechnol.">
        <title>Genome sequencing and analysis of the filamentous fungus Penicillium chrysogenum.</title>
        <authorList>
            <person name="van den Berg M.A."/>
            <person name="Albang R."/>
            <person name="Albermann K."/>
            <person name="Badger J.H."/>
            <person name="Daran J.-M."/>
            <person name="Driessen A.J.M."/>
            <person name="Garcia-Estrada C."/>
            <person name="Fedorova N.D."/>
            <person name="Harris D.M."/>
            <person name="Heijne W.H.M."/>
            <person name="Joardar V.S."/>
            <person name="Kiel J.A.K.W."/>
            <person name="Kovalchuk A."/>
            <person name="Martin J.F."/>
            <person name="Nierman W.C."/>
            <person name="Nijland J.G."/>
            <person name="Pronk J.T."/>
            <person name="Roubos J.A."/>
            <person name="van der Klei I.J."/>
            <person name="van Peij N.N.M.E."/>
            <person name="Veenhuis M."/>
            <person name="von Doehren H."/>
            <person name="Wagner C."/>
            <person name="Wortman J.R."/>
            <person name="Bovenberg R.A.L."/>
        </authorList>
    </citation>
    <scope>NUCLEOTIDE SEQUENCE [LARGE SCALE GENOMIC DNA]</scope>
    <source>
        <strain evidence="5">ATCC 28089 / DSM 1075 / NRRL 1951 / Wisconsin 54-1255</strain>
    </source>
</reference>
<dbReference type="InterPro" id="IPR021711">
    <property type="entry name" value="DUF3295"/>
</dbReference>
<feature type="compositionally biased region" description="Acidic residues" evidence="1">
    <location>
        <begin position="354"/>
        <end position="379"/>
    </location>
</feature>
<name>B6H791_PENRW</name>
<feature type="compositionally biased region" description="Polar residues" evidence="1">
    <location>
        <begin position="267"/>
        <end position="277"/>
    </location>
</feature>
<feature type="region of interest" description="Disordered" evidence="1">
    <location>
        <begin position="153"/>
        <end position="234"/>
    </location>
</feature>
<protein>
    <submittedName>
        <fullName evidence="4">Pc16g02200 protein</fullName>
    </submittedName>
</protein>
<feature type="compositionally biased region" description="Polar residues" evidence="1">
    <location>
        <begin position="202"/>
        <end position="231"/>
    </location>
</feature>
<dbReference type="GO" id="GO:0031930">
    <property type="term" value="P:mitochondria-nucleus signaling pathway"/>
    <property type="evidence" value="ECO:0007669"/>
    <property type="project" value="TreeGrafter"/>
</dbReference>
<accession>B6H791</accession>
<feature type="region of interest" description="Disordered" evidence="1">
    <location>
        <begin position="533"/>
        <end position="564"/>
    </location>
</feature>
<feature type="region of interest" description="Disordered" evidence="1">
    <location>
        <begin position="419"/>
        <end position="487"/>
    </location>
</feature>
<keyword evidence="5" id="KW-1185">Reference proteome</keyword>
<dbReference type="OrthoDB" id="5054775at2759"/>
<feature type="region of interest" description="Disordered" evidence="1">
    <location>
        <begin position="248"/>
        <end position="402"/>
    </location>
</feature>
<dbReference type="Pfam" id="PF08550">
    <property type="entry name" value="GATA_AreA"/>
    <property type="match status" value="1"/>
</dbReference>
<dbReference type="HOGENOM" id="CLU_027816_4_2_1"/>
<dbReference type="GO" id="GO:0006808">
    <property type="term" value="P:regulation of nitrogen utilization"/>
    <property type="evidence" value="ECO:0007669"/>
    <property type="project" value="TreeGrafter"/>
</dbReference>
<dbReference type="Pfam" id="PF11702">
    <property type="entry name" value="DUF3295"/>
    <property type="match status" value="1"/>
</dbReference>
<evidence type="ECO:0000259" key="2">
    <source>
        <dbReference type="Pfam" id="PF08550"/>
    </source>
</evidence>
<dbReference type="Proteomes" id="UP000000724">
    <property type="component" value="Contig Pc00c16"/>
</dbReference>
<dbReference type="PANTHER" id="PTHR28014">
    <property type="entry name" value="NEGATIVE REGULATOR OF RAS-CAMP PATHWAY"/>
    <property type="match status" value="1"/>
</dbReference>
<feature type="compositionally biased region" description="Low complexity" evidence="1">
    <location>
        <begin position="249"/>
        <end position="259"/>
    </location>
</feature>